<dbReference type="Gene3D" id="3.40.50.300">
    <property type="entry name" value="P-loop containing nucleotide triphosphate hydrolases"/>
    <property type="match status" value="1"/>
</dbReference>
<reference evidence="4 5" key="1">
    <citation type="submission" date="2021-01" db="EMBL/GenBank/DDBJ databases">
        <title>Whole genome shotgun sequence of Actinoplanes deccanensis NBRC 13994.</title>
        <authorList>
            <person name="Komaki H."/>
            <person name="Tamura T."/>
        </authorList>
    </citation>
    <scope>NUCLEOTIDE SEQUENCE [LARGE SCALE GENOMIC DNA]</scope>
    <source>
        <strain evidence="4 5">NBRC 13994</strain>
    </source>
</reference>
<keyword evidence="2" id="KW-0067">ATP-binding</keyword>
<dbReference type="EMBL" id="BOMI01000038">
    <property type="protein sequence ID" value="GID73794.1"/>
    <property type="molecule type" value="Genomic_DNA"/>
</dbReference>
<organism evidence="4 5">
    <name type="scientific">Paractinoplanes deccanensis</name>
    <dbReference type="NCBI Taxonomy" id="113561"/>
    <lineage>
        <taxon>Bacteria</taxon>
        <taxon>Bacillati</taxon>
        <taxon>Actinomycetota</taxon>
        <taxon>Actinomycetes</taxon>
        <taxon>Micromonosporales</taxon>
        <taxon>Micromonosporaceae</taxon>
        <taxon>Paractinoplanes</taxon>
    </lineage>
</organism>
<dbReference type="PANTHER" id="PTHR16305:SF35">
    <property type="entry name" value="TRANSCRIPTIONAL ACTIVATOR DOMAIN"/>
    <property type="match status" value="1"/>
</dbReference>
<dbReference type="Pfam" id="PF13191">
    <property type="entry name" value="AAA_16"/>
    <property type="match status" value="1"/>
</dbReference>
<keyword evidence="1" id="KW-0547">Nucleotide-binding</keyword>
<dbReference type="SUPFAM" id="SSF48452">
    <property type="entry name" value="TPR-like"/>
    <property type="match status" value="1"/>
</dbReference>
<gene>
    <name evidence="4" type="ORF">Ade02nite_24350</name>
</gene>
<dbReference type="PANTHER" id="PTHR16305">
    <property type="entry name" value="TESTICULAR SOLUBLE ADENYLYL CYCLASE"/>
    <property type="match status" value="1"/>
</dbReference>
<dbReference type="SUPFAM" id="SSF46894">
    <property type="entry name" value="C-terminal effector domain of the bipartite response regulators"/>
    <property type="match status" value="1"/>
</dbReference>
<keyword evidence="5" id="KW-1185">Reference proteome</keyword>
<name>A0ABQ3Y1B9_9ACTN</name>
<evidence type="ECO:0000259" key="3">
    <source>
        <dbReference type="PROSITE" id="PS50043"/>
    </source>
</evidence>
<proteinExistence type="predicted"/>
<dbReference type="InterPro" id="IPR011990">
    <property type="entry name" value="TPR-like_helical_dom_sf"/>
</dbReference>
<dbReference type="InterPro" id="IPR000792">
    <property type="entry name" value="Tscrpt_reg_LuxR_C"/>
</dbReference>
<evidence type="ECO:0000256" key="2">
    <source>
        <dbReference type="ARBA" id="ARBA00022840"/>
    </source>
</evidence>
<dbReference type="SMART" id="SM00421">
    <property type="entry name" value="HTH_LUXR"/>
    <property type="match status" value="1"/>
</dbReference>
<dbReference type="SUPFAM" id="SSF52540">
    <property type="entry name" value="P-loop containing nucleoside triphosphate hydrolases"/>
    <property type="match status" value="1"/>
</dbReference>
<dbReference type="PRINTS" id="PR00038">
    <property type="entry name" value="HTHLUXR"/>
</dbReference>
<comment type="caution">
    <text evidence="4">The sequence shown here is derived from an EMBL/GenBank/DDBJ whole genome shotgun (WGS) entry which is preliminary data.</text>
</comment>
<dbReference type="InterPro" id="IPR016032">
    <property type="entry name" value="Sig_transdc_resp-reg_C-effctor"/>
</dbReference>
<dbReference type="RefSeq" id="WP_203761710.1">
    <property type="nucleotide sequence ID" value="NZ_BAAABO010000027.1"/>
</dbReference>
<feature type="domain" description="HTH luxR-type" evidence="3">
    <location>
        <begin position="808"/>
        <end position="873"/>
    </location>
</feature>
<protein>
    <submittedName>
        <fullName evidence="4">Transcriptional regulator</fullName>
    </submittedName>
</protein>
<dbReference type="Gene3D" id="1.10.10.10">
    <property type="entry name" value="Winged helix-like DNA-binding domain superfamily/Winged helix DNA-binding domain"/>
    <property type="match status" value="1"/>
</dbReference>
<dbReference type="PROSITE" id="PS50043">
    <property type="entry name" value="HTH_LUXR_2"/>
    <property type="match status" value="1"/>
</dbReference>
<evidence type="ECO:0000313" key="4">
    <source>
        <dbReference type="EMBL" id="GID73794.1"/>
    </source>
</evidence>
<sequence>MTMIAESGGPAVAELPGRAAERDRLSRAVRDAGNGRQVIVLHGEAGIGKTALLRACAADAAARGFRVVEAAALLSAAPGADPVDLRMTMLSSVADLCRRGPVMIVADGVGDGDADVVGLLMFVARRLSRERLLLVFAARGLVAFGRVSAEVTLVPVGPLSPNAAAGVLDGRPVPPRGAVRAEILHYAAGNPFALTELARAVAGDTLTALRPNYRVSVTGVLARTFAPGLDGLPPATRRVLLYAAASEHDGLGDVLAAAGASLADCAPAEQARLVGVVGGRLSFARPMVRAVCYFTAPFGDRQEAHARLAAVAAESAARDWHVAHVGGTAGDFMAVALERAAGAAVAQARGLEAAALLERAAENSTDPHEAARRYGRAAAEADRCGDIEWSRRLSARVFETTGDPRLLAGAVAVTGNIHMYRSAGETLALAERLLRSGLPDPGLTTSVLAIAARSVLTDGAAEAVATLRRLMAHLPAGSPNKALRALAECVADPAGWVARTGPLAGSTLLDPLDGAAERVRLLAIGGVAWIADEVDVAADLYRRAVDRVHADGSIGVLATATVALVEALFDLGRLDEAARLLADADDLVGANSASPVRRAVVSQRAVLAVRRGDPERARRLLGQAGDPALAESPFVAYLLHRAAGEFAAATEEHEAAVEHYRAVFAADGTPIHFLMSQRVVLQLAGSALQAGRRDEVLALLRAARRRADPPSARRRWAWDLAFALLDFDGDRARRLLAERDAGVRWPYEHAVAQALVAEALRARRQPVEARPLLVSALDTFLRQGATRDAEAVRAHLRASGVVRAQHAERSAFTLLTAQQQQIARLAVRGMSNRAIAEHFGLSPRTIGFHLYQIYPKLGVARRDQLRDVVPEVVR</sequence>
<accession>A0ABQ3Y1B9</accession>
<dbReference type="InterPro" id="IPR027417">
    <property type="entry name" value="P-loop_NTPase"/>
</dbReference>
<dbReference type="Proteomes" id="UP000609879">
    <property type="component" value="Unassembled WGS sequence"/>
</dbReference>
<evidence type="ECO:0000256" key="1">
    <source>
        <dbReference type="ARBA" id="ARBA00022741"/>
    </source>
</evidence>
<evidence type="ECO:0000313" key="5">
    <source>
        <dbReference type="Proteomes" id="UP000609879"/>
    </source>
</evidence>
<dbReference type="InterPro" id="IPR036388">
    <property type="entry name" value="WH-like_DNA-bd_sf"/>
</dbReference>
<dbReference type="CDD" id="cd06170">
    <property type="entry name" value="LuxR_C_like"/>
    <property type="match status" value="1"/>
</dbReference>
<dbReference type="InterPro" id="IPR041664">
    <property type="entry name" value="AAA_16"/>
</dbReference>
<dbReference type="Pfam" id="PF00196">
    <property type="entry name" value="GerE"/>
    <property type="match status" value="1"/>
</dbReference>
<dbReference type="Gene3D" id="1.25.40.10">
    <property type="entry name" value="Tetratricopeptide repeat domain"/>
    <property type="match status" value="1"/>
</dbReference>